<dbReference type="AlphaFoldDB" id="T1HV89"/>
<dbReference type="Pfam" id="PF05699">
    <property type="entry name" value="Dimer_Tnp_hAT"/>
    <property type="match status" value="1"/>
</dbReference>
<dbReference type="Proteomes" id="UP000015103">
    <property type="component" value="Unassembled WGS sequence"/>
</dbReference>
<dbReference type="HOGENOM" id="CLU_1279068_0_0_1"/>
<dbReference type="InterPro" id="IPR008906">
    <property type="entry name" value="HATC_C_dom"/>
</dbReference>
<dbReference type="EMBL" id="ACPB03007618">
    <property type="status" value="NOT_ANNOTATED_CDS"/>
    <property type="molecule type" value="Genomic_DNA"/>
</dbReference>
<protein>
    <submittedName>
        <fullName evidence="2">Dimer_Tnp_hAT domain-containing protein</fullName>
    </submittedName>
</protein>
<dbReference type="GO" id="GO:0046983">
    <property type="term" value="F:protein dimerization activity"/>
    <property type="evidence" value="ECO:0007669"/>
    <property type="project" value="InterPro"/>
</dbReference>
<feature type="domain" description="HAT C-terminal dimerisation" evidence="1">
    <location>
        <begin position="126"/>
        <end position="202"/>
    </location>
</feature>
<proteinExistence type="predicted"/>
<keyword evidence="3" id="KW-1185">Reference proteome</keyword>
<name>T1HV89_RHOPR</name>
<evidence type="ECO:0000313" key="3">
    <source>
        <dbReference type="Proteomes" id="UP000015103"/>
    </source>
</evidence>
<organism evidence="2 3">
    <name type="scientific">Rhodnius prolixus</name>
    <name type="common">Triatomid bug</name>
    <dbReference type="NCBI Taxonomy" id="13249"/>
    <lineage>
        <taxon>Eukaryota</taxon>
        <taxon>Metazoa</taxon>
        <taxon>Ecdysozoa</taxon>
        <taxon>Arthropoda</taxon>
        <taxon>Hexapoda</taxon>
        <taxon>Insecta</taxon>
        <taxon>Pterygota</taxon>
        <taxon>Neoptera</taxon>
        <taxon>Paraneoptera</taxon>
        <taxon>Hemiptera</taxon>
        <taxon>Heteroptera</taxon>
        <taxon>Panheteroptera</taxon>
        <taxon>Cimicomorpha</taxon>
        <taxon>Reduviidae</taxon>
        <taxon>Triatominae</taxon>
        <taxon>Rhodnius</taxon>
    </lineage>
</organism>
<evidence type="ECO:0000313" key="2">
    <source>
        <dbReference type="EnsemblMetazoa" id="RPRC007959-PA"/>
    </source>
</evidence>
<reference evidence="2" key="1">
    <citation type="submission" date="2015-05" db="UniProtKB">
        <authorList>
            <consortium name="EnsemblMetazoa"/>
        </authorList>
    </citation>
    <scope>IDENTIFICATION</scope>
</reference>
<dbReference type="InParanoid" id="T1HV89"/>
<dbReference type="VEuPathDB" id="VectorBase:RPRC007959"/>
<evidence type="ECO:0000259" key="1">
    <source>
        <dbReference type="Pfam" id="PF05699"/>
    </source>
</evidence>
<accession>T1HV89</accession>
<dbReference type="EnsemblMetazoa" id="RPRC007959-RA">
    <property type="protein sequence ID" value="RPRC007959-PA"/>
    <property type="gene ID" value="RPRC007959"/>
</dbReference>
<sequence>MEDELKLLLISCEIEESNLRYYESIVEFLSLHENSESKHELCVQTIADGLDYVEEQTNLLKHTGINNNGKEVKKNVYIPKCKYVKNCVDFLSKEMPHIKIDDNCLFEEIRRLNIYLNSDKLEQWENQHVEIDKRWVEIFNHFKNEHIPYENLVIPVEFTLCCPGTNAAVERVFSMGNDFWLSEKSRLNVDTLAAALTVKFNMKDILAPKFQYTVKK</sequence>